<dbReference type="AlphaFoldDB" id="A0A4R0HHH6"/>
<dbReference type="InterPro" id="IPR036291">
    <property type="entry name" value="NAD(P)-bd_dom_sf"/>
</dbReference>
<dbReference type="Pfam" id="PF00107">
    <property type="entry name" value="ADH_zinc_N"/>
    <property type="match status" value="1"/>
</dbReference>
<dbReference type="OrthoDB" id="4190732at2"/>
<dbReference type="InterPro" id="IPR013149">
    <property type="entry name" value="ADH-like_C"/>
</dbReference>
<dbReference type="Gene3D" id="3.90.180.10">
    <property type="entry name" value="Medium-chain alcohol dehydrogenases, catalytic domain"/>
    <property type="match status" value="1"/>
</dbReference>
<protein>
    <submittedName>
        <fullName evidence="4">Zinc-binding alcohol dehydrogenase family protein</fullName>
    </submittedName>
</protein>
<reference evidence="4 5" key="1">
    <citation type="submission" date="2019-02" db="EMBL/GenBank/DDBJ databases">
        <title>The draft genome of Kosakonia quasisacchari strain WCHKQ120001.</title>
        <authorList>
            <person name="Wang C."/>
            <person name="Feng Y."/>
            <person name="Zong Z."/>
        </authorList>
    </citation>
    <scope>NUCLEOTIDE SEQUENCE [LARGE SCALE GENOMIC DNA]</scope>
    <source>
        <strain evidence="4 5">WCHKQ120001</strain>
    </source>
</reference>
<dbReference type="SUPFAM" id="SSF51735">
    <property type="entry name" value="NAD(P)-binding Rossmann-fold domains"/>
    <property type="match status" value="1"/>
</dbReference>
<accession>A0A4R0HHH6</accession>
<dbReference type="SMART" id="SM00829">
    <property type="entry name" value="PKS_ER"/>
    <property type="match status" value="1"/>
</dbReference>
<keyword evidence="5" id="KW-1185">Reference proteome</keyword>
<feature type="domain" description="Enoyl reductase (ER)" evidence="3">
    <location>
        <begin position="10"/>
        <end position="316"/>
    </location>
</feature>
<dbReference type="Gene3D" id="3.40.50.720">
    <property type="entry name" value="NAD(P)-binding Rossmann-like Domain"/>
    <property type="match status" value="1"/>
</dbReference>
<evidence type="ECO:0000259" key="3">
    <source>
        <dbReference type="SMART" id="SM00829"/>
    </source>
</evidence>
<dbReference type="SUPFAM" id="SSF50129">
    <property type="entry name" value="GroES-like"/>
    <property type="match status" value="1"/>
</dbReference>
<evidence type="ECO:0000313" key="4">
    <source>
        <dbReference type="EMBL" id="TCC09194.1"/>
    </source>
</evidence>
<keyword evidence="1" id="KW-0521">NADP</keyword>
<evidence type="ECO:0000313" key="5">
    <source>
        <dbReference type="Proteomes" id="UP000291793"/>
    </source>
</evidence>
<comment type="caution">
    <text evidence="4">The sequence shown here is derived from an EMBL/GenBank/DDBJ whole genome shotgun (WGS) entry which is preliminary data.</text>
</comment>
<dbReference type="InterPro" id="IPR011032">
    <property type="entry name" value="GroES-like_sf"/>
</dbReference>
<dbReference type="GO" id="GO:0008270">
    <property type="term" value="F:zinc ion binding"/>
    <property type="evidence" value="ECO:0007669"/>
    <property type="project" value="InterPro"/>
</dbReference>
<dbReference type="PANTHER" id="PTHR48106:SF18">
    <property type="entry name" value="QUINONE OXIDOREDUCTASE PIG3"/>
    <property type="match status" value="1"/>
</dbReference>
<organism evidence="4 5">
    <name type="scientific">Kosakonia quasisacchari</name>
    <dbReference type="NCBI Taxonomy" id="2529380"/>
    <lineage>
        <taxon>Bacteria</taxon>
        <taxon>Pseudomonadati</taxon>
        <taxon>Pseudomonadota</taxon>
        <taxon>Gammaproteobacteria</taxon>
        <taxon>Enterobacterales</taxon>
        <taxon>Enterobacteriaceae</taxon>
        <taxon>Kosakonia</taxon>
    </lineage>
</organism>
<evidence type="ECO:0000256" key="1">
    <source>
        <dbReference type="ARBA" id="ARBA00022857"/>
    </source>
</evidence>
<dbReference type="InterPro" id="IPR002364">
    <property type="entry name" value="Quin_OxRdtase/zeta-crystal_CS"/>
</dbReference>
<dbReference type="GO" id="GO:0016651">
    <property type="term" value="F:oxidoreductase activity, acting on NAD(P)H"/>
    <property type="evidence" value="ECO:0007669"/>
    <property type="project" value="TreeGrafter"/>
</dbReference>
<dbReference type="Proteomes" id="UP000291793">
    <property type="component" value="Unassembled WGS sequence"/>
</dbReference>
<sequence>MKAAIYFQPGKPEVLRYTDVPLPVCGPDDVLIRVEAIALEGGDVINRATAFPGAQGSIPGYSAAGTIIEVGARVKDRHPGQRVATLALEGSHAQYRVTPAQWSWVIPEGLDVVSASVIPVSFGTAAWALFSRLKIKAGDSVLIQGGAGGVGVAAIQLAKMQGARVLATLSGDARVSQLTKLGLDVALDYRQQDIVAEVKRLTNAAGVDGVLDLVGSTLEQSIACLREWGTVVLAGNAGGNARADLAALQQANQTISGLFWGRELAHQQARDSIDTLLVDARDKKFSVIIDREFPLQEVVQAHGYAEENRVLGRIILRP</sequence>
<dbReference type="InterPro" id="IPR020843">
    <property type="entry name" value="ER"/>
</dbReference>
<dbReference type="InterPro" id="IPR013154">
    <property type="entry name" value="ADH-like_N"/>
</dbReference>
<name>A0A4R0HHH6_9ENTR</name>
<gene>
    <name evidence="4" type="ORF">E0L21_10235</name>
</gene>
<dbReference type="PROSITE" id="PS01162">
    <property type="entry name" value="QOR_ZETA_CRYSTAL"/>
    <property type="match status" value="1"/>
</dbReference>
<dbReference type="GO" id="GO:0070402">
    <property type="term" value="F:NADPH binding"/>
    <property type="evidence" value="ECO:0007669"/>
    <property type="project" value="TreeGrafter"/>
</dbReference>
<proteinExistence type="predicted"/>
<evidence type="ECO:0000256" key="2">
    <source>
        <dbReference type="ARBA" id="ARBA00023002"/>
    </source>
</evidence>
<dbReference type="PANTHER" id="PTHR48106">
    <property type="entry name" value="QUINONE OXIDOREDUCTASE PIG3-RELATED"/>
    <property type="match status" value="1"/>
</dbReference>
<dbReference type="Pfam" id="PF08240">
    <property type="entry name" value="ADH_N"/>
    <property type="match status" value="1"/>
</dbReference>
<dbReference type="RefSeq" id="WP_131409124.1">
    <property type="nucleotide sequence ID" value="NZ_SJOP01000008.1"/>
</dbReference>
<keyword evidence="2" id="KW-0560">Oxidoreductase</keyword>
<dbReference type="EMBL" id="SJOP01000008">
    <property type="protein sequence ID" value="TCC09194.1"/>
    <property type="molecule type" value="Genomic_DNA"/>
</dbReference>